<evidence type="ECO:0000313" key="3">
    <source>
        <dbReference type="EMBL" id="KAK3230312.1"/>
    </source>
</evidence>
<dbReference type="PANTHER" id="PTHR48435:SF1">
    <property type="entry name" value="POLYPROTEIN"/>
    <property type="match status" value="1"/>
</dbReference>
<feature type="transmembrane region" description="Helical" evidence="2">
    <location>
        <begin position="156"/>
        <end position="177"/>
    </location>
</feature>
<dbReference type="InterPro" id="IPR053098">
    <property type="entry name" value="Petuviruses_polyprotein"/>
</dbReference>
<keyword evidence="2" id="KW-1133">Transmembrane helix</keyword>
<sequence length="250" mass="27777">MATSASSSSSSSPSPDLSFPPELLTQIPKATTAEQYVDLEIGQTLIDQWIKEGYSHLHIGAVQIILTLHDRKELPVTARIALLNTVYKDYKQANIGTCLSTLHAGSISLTYYPNFNIPLRIAICTTASKSSSRLWKIFPFKALKLMDQRFTLTRSMVTSFGMLISLCVIMTALANALPKSTTSLANLIVDTIPQTTQTVHGSVCYLPRSHLFLFMTELYKSSELKDFCPSSLLNPFLVSWPLAMIRIFHL</sequence>
<keyword evidence="4" id="KW-1185">Reference proteome</keyword>
<comment type="caution">
    <text evidence="3">The sequence shown here is derived from an EMBL/GenBank/DDBJ whole genome shotgun (WGS) entry which is preliminary data.</text>
</comment>
<dbReference type="AlphaFoldDB" id="A0AAE0B5N5"/>
<accession>A0AAE0B5N5</accession>
<keyword evidence="2" id="KW-0472">Membrane</keyword>
<dbReference type="Proteomes" id="UP001281410">
    <property type="component" value="Unassembled WGS sequence"/>
</dbReference>
<feature type="region of interest" description="Disordered" evidence="1">
    <location>
        <begin position="1"/>
        <end position="20"/>
    </location>
</feature>
<name>A0AAE0B5N5_9ROSI</name>
<dbReference type="InterPro" id="IPR028919">
    <property type="entry name" value="Viral_movement"/>
</dbReference>
<protein>
    <submittedName>
        <fullName evidence="3">Uncharacterized protein</fullName>
    </submittedName>
</protein>
<organism evidence="3 4">
    <name type="scientific">Dipteronia sinensis</name>
    <dbReference type="NCBI Taxonomy" id="43782"/>
    <lineage>
        <taxon>Eukaryota</taxon>
        <taxon>Viridiplantae</taxon>
        <taxon>Streptophyta</taxon>
        <taxon>Embryophyta</taxon>
        <taxon>Tracheophyta</taxon>
        <taxon>Spermatophyta</taxon>
        <taxon>Magnoliopsida</taxon>
        <taxon>eudicotyledons</taxon>
        <taxon>Gunneridae</taxon>
        <taxon>Pentapetalae</taxon>
        <taxon>rosids</taxon>
        <taxon>malvids</taxon>
        <taxon>Sapindales</taxon>
        <taxon>Sapindaceae</taxon>
        <taxon>Hippocastanoideae</taxon>
        <taxon>Acereae</taxon>
        <taxon>Dipteronia</taxon>
    </lineage>
</organism>
<dbReference type="Pfam" id="PF01107">
    <property type="entry name" value="MP"/>
    <property type="match status" value="1"/>
</dbReference>
<evidence type="ECO:0000256" key="1">
    <source>
        <dbReference type="SAM" id="MobiDB-lite"/>
    </source>
</evidence>
<evidence type="ECO:0000313" key="4">
    <source>
        <dbReference type="Proteomes" id="UP001281410"/>
    </source>
</evidence>
<proteinExistence type="predicted"/>
<dbReference type="PANTHER" id="PTHR48435">
    <property type="entry name" value="POLYPROTEIN"/>
    <property type="match status" value="1"/>
</dbReference>
<gene>
    <name evidence="3" type="ORF">Dsin_002193</name>
</gene>
<reference evidence="3" key="1">
    <citation type="journal article" date="2023" name="Plant J.">
        <title>Genome sequences and population genomics provide insights into the demographic history, inbreeding, and mutation load of two 'living fossil' tree species of Dipteronia.</title>
        <authorList>
            <person name="Feng Y."/>
            <person name="Comes H.P."/>
            <person name="Chen J."/>
            <person name="Zhu S."/>
            <person name="Lu R."/>
            <person name="Zhang X."/>
            <person name="Li P."/>
            <person name="Qiu J."/>
            <person name="Olsen K.M."/>
            <person name="Qiu Y."/>
        </authorList>
    </citation>
    <scope>NUCLEOTIDE SEQUENCE</scope>
    <source>
        <strain evidence="3">NBL</strain>
    </source>
</reference>
<evidence type="ECO:0000256" key="2">
    <source>
        <dbReference type="SAM" id="Phobius"/>
    </source>
</evidence>
<dbReference type="EMBL" id="JANJYJ010000001">
    <property type="protein sequence ID" value="KAK3230312.1"/>
    <property type="molecule type" value="Genomic_DNA"/>
</dbReference>
<keyword evidence="2" id="KW-0812">Transmembrane</keyword>